<comment type="caution">
    <text evidence="1">The sequence shown here is derived from an EMBL/GenBank/DDBJ whole genome shotgun (WGS) entry which is preliminary data.</text>
</comment>
<dbReference type="Proteomes" id="UP001404956">
    <property type="component" value="Unassembled WGS sequence"/>
</dbReference>
<proteinExistence type="predicted"/>
<name>A0ABP9XHD0_9DEIO</name>
<sequence length="263" mass="28886">MSRLSHVRAQARLIFERHHPEHLDALPLILLPVIELHPKLLPGDRLPVGSSKIGGLPDLRGETWPLDDGEPMVFVAQVNLADVQPHDEDDLFPPCGLLSFFLGRQAIENANMAPDHWAVRYEPELDGLKRAAAPVPLGEYAVPPYAVTFQAGIHPWGDARETRPDGSWHSLHYDELVLDPAWQDITGGVEPSGELFLLGSTLALGVQFPEEEPDETVLLGLPSTSTTLPFVDFGNDVAFAFLIPRGALRAGDFSRVRLAYGMT</sequence>
<dbReference type="Pfam" id="PF09234">
    <property type="entry name" value="DUF1963"/>
    <property type="match status" value="1"/>
</dbReference>
<dbReference type="InterPro" id="IPR035948">
    <property type="entry name" value="YwqG-like_sf"/>
</dbReference>
<dbReference type="EMBL" id="BAABRV010000005">
    <property type="protein sequence ID" value="GAA5533965.1"/>
    <property type="molecule type" value="Genomic_DNA"/>
</dbReference>
<dbReference type="Gene3D" id="2.30.320.10">
    <property type="entry name" value="YwqG-like"/>
    <property type="match status" value="1"/>
</dbReference>
<evidence type="ECO:0000313" key="2">
    <source>
        <dbReference type="Proteomes" id="UP001404956"/>
    </source>
</evidence>
<protein>
    <recommendedName>
        <fullName evidence="3">DUF1963 domain-containing protein</fullName>
    </recommendedName>
</protein>
<evidence type="ECO:0008006" key="3">
    <source>
        <dbReference type="Google" id="ProtNLM"/>
    </source>
</evidence>
<organism evidence="1 2">
    <name type="scientific">Deinococcus aluminii</name>
    <dbReference type="NCBI Taxonomy" id="1656885"/>
    <lineage>
        <taxon>Bacteria</taxon>
        <taxon>Thermotogati</taxon>
        <taxon>Deinococcota</taxon>
        <taxon>Deinococci</taxon>
        <taxon>Deinococcales</taxon>
        <taxon>Deinococcaceae</taxon>
        <taxon>Deinococcus</taxon>
    </lineage>
</organism>
<gene>
    <name evidence="1" type="ORF">Dalu01_02373</name>
</gene>
<accession>A0ABP9XHD0</accession>
<evidence type="ECO:0000313" key="1">
    <source>
        <dbReference type="EMBL" id="GAA5533965.1"/>
    </source>
</evidence>
<dbReference type="InterPro" id="IPR015315">
    <property type="entry name" value="DUF1963"/>
</dbReference>
<keyword evidence="2" id="KW-1185">Reference proteome</keyword>
<dbReference type="SUPFAM" id="SSF103032">
    <property type="entry name" value="Hypothetical protein YwqG"/>
    <property type="match status" value="1"/>
</dbReference>
<reference evidence="1 2" key="1">
    <citation type="submission" date="2024-02" db="EMBL/GenBank/DDBJ databases">
        <title>Deinococcus aluminii NBRC 112889.</title>
        <authorList>
            <person name="Ichikawa N."/>
            <person name="Katano-Makiyama Y."/>
            <person name="Hidaka K."/>
        </authorList>
    </citation>
    <scope>NUCLEOTIDE SEQUENCE [LARGE SCALE GENOMIC DNA]</scope>
    <source>
        <strain evidence="1 2">NBRC 112889</strain>
    </source>
</reference>
<dbReference type="RefSeq" id="WP_345454862.1">
    <property type="nucleotide sequence ID" value="NZ_BAABRV010000005.1"/>
</dbReference>